<dbReference type="SUPFAM" id="SSF55486">
    <property type="entry name" value="Metalloproteases ('zincins'), catalytic domain"/>
    <property type="match status" value="1"/>
</dbReference>
<organism evidence="1 2">
    <name type="scientific">Halomarina oriensis</name>
    <dbReference type="NCBI Taxonomy" id="671145"/>
    <lineage>
        <taxon>Archaea</taxon>
        <taxon>Methanobacteriati</taxon>
        <taxon>Methanobacteriota</taxon>
        <taxon>Stenosarchaea group</taxon>
        <taxon>Halobacteria</taxon>
        <taxon>Halobacteriales</taxon>
        <taxon>Natronomonadaceae</taxon>
        <taxon>Halomarina</taxon>
    </lineage>
</organism>
<sequence>MNLFRAVRAVSEASGDGPVDWYAVGEAAKAATDPGDLDLTTAEQQGYADDVKAAHRRIQEIGGVEFDLPETVELHHRHHWIDANVPTFRRVLDQLEVGPAVVPGIARTLNTGSIAASVGFLANHVLGQYDPLLLSGHDEHRLYFVHPNIVNVAEMLDVDVPRFRRWIAFHEMTHAAEFGAAPWLDDHLESLIETTLDDISAIQFNRADLQEIDTTMTAVEGYAELLMDETFDREYADLRAKLDARRGQGGPLSTLFRRLLGLGRKQRQYERGKEFFESVAAARDVQTAAVVWESPDNLPTDDELDHPVRWLRRMGV</sequence>
<evidence type="ECO:0000313" key="2">
    <source>
        <dbReference type="Proteomes" id="UP000451471"/>
    </source>
</evidence>
<evidence type="ECO:0000313" key="1">
    <source>
        <dbReference type="EMBL" id="MWG36191.1"/>
    </source>
</evidence>
<name>A0A6B0GQ53_9EURY</name>
<dbReference type="Pfam" id="PF10103">
    <property type="entry name" value="Zincin_2"/>
    <property type="match status" value="2"/>
</dbReference>
<dbReference type="NCBIfam" id="TIGR03883">
    <property type="entry name" value="DUF2342_F420"/>
    <property type="match status" value="1"/>
</dbReference>
<dbReference type="PANTHER" id="PTHR39420:SF1">
    <property type="entry name" value="HYDROLASE"/>
    <property type="match status" value="1"/>
</dbReference>
<dbReference type="RefSeq" id="WP_158205842.1">
    <property type="nucleotide sequence ID" value="NZ_WSZK01000030.1"/>
</dbReference>
<dbReference type="NCBIfam" id="TIGR03624">
    <property type="entry name" value="putative hydrolase"/>
    <property type="match status" value="1"/>
</dbReference>
<accession>A0A6B0GQ53</accession>
<reference evidence="1 2" key="1">
    <citation type="submission" date="2019-12" db="EMBL/GenBank/DDBJ databases">
        <title>Halocatena pleomorpha gen. nov. sp. nov., an extremely halophilic archaeon of family Halobacteriaceae isolated from saltpan soil.</title>
        <authorList>
            <person name="Pal Y."/>
            <person name="Verma A."/>
            <person name="Krishnamurthi S."/>
            <person name="Kumar P."/>
        </authorList>
    </citation>
    <scope>NUCLEOTIDE SEQUENCE [LARGE SCALE GENOMIC DNA]</scope>
    <source>
        <strain evidence="1 2">JCM 16495</strain>
    </source>
</reference>
<dbReference type="Proteomes" id="UP000451471">
    <property type="component" value="Unassembled WGS sequence"/>
</dbReference>
<proteinExistence type="predicted"/>
<dbReference type="InterPro" id="IPR022454">
    <property type="entry name" value="CHP03883_F420-assoc"/>
</dbReference>
<dbReference type="AlphaFoldDB" id="A0A6B0GQ53"/>
<evidence type="ECO:0008006" key="3">
    <source>
        <dbReference type="Google" id="ProtNLM"/>
    </source>
</evidence>
<protein>
    <recommendedName>
        <fullName evidence="3">Coenzyme F420 biosynthesis-associated protein</fullName>
    </recommendedName>
</protein>
<dbReference type="InterPro" id="IPR018766">
    <property type="entry name" value="Zinicin_2"/>
</dbReference>
<dbReference type="InterPro" id="IPR042271">
    <property type="entry name" value="Zinicin_2_N"/>
</dbReference>
<keyword evidence="2" id="KW-1185">Reference proteome</keyword>
<dbReference type="PANTHER" id="PTHR39420">
    <property type="match status" value="1"/>
</dbReference>
<dbReference type="OrthoDB" id="339796at2157"/>
<gene>
    <name evidence="1" type="ORF">GQS65_17150</name>
</gene>
<comment type="caution">
    <text evidence="1">The sequence shown here is derived from an EMBL/GenBank/DDBJ whole genome shotgun (WGS) entry which is preliminary data.</text>
</comment>
<dbReference type="Gene3D" id="1.20.150.30">
    <property type="entry name" value="Zincin-like metallopeptidase, N-terminal domain"/>
    <property type="match status" value="1"/>
</dbReference>
<dbReference type="EMBL" id="WSZK01000030">
    <property type="protein sequence ID" value="MWG36191.1"/>
    <property type="molecule type" value="Genomic_DNA"/>
</dbReference>